<dbReference type="InterPro" id="IPR012910">
    <property type="entry name" value="Plug_dom"/>
</dbReference>
<dbReference type="RefSeq" id="WP_088565677.1">
    <property type="nucleotide sequence ID" value="NZ_CP020946.1"/>
</dbReference>
<organism evidence="12 13">
    <name type="scientific">Bdellovibrio bacteriovorus</name>
    <dbReference type="NCBI Taxonomy" id="959"/>
    <lineage>
        <taxon>Bacteria</taxon>
        <taxon>Pseudomonadati</taxon>
        <taxon>Bdellovibrionota</taxon>
        <taxon>Bdellovibrionia</taxon>
        <taxon>Bdellovibrionales</taxon>
        <taxon>Pseudobdellovibrionaceae</taxon>
        <taxon>Bdellovibrio</taxon>
    </lineage>
</organism>
<evidence type="ECO:0000256" key="5">
    <source>
        <dbReference type="ARBA" id="ARBA00023077"/>
    </source>
</evidence>
<evidence type="ECO:0000256" key="1">
    <source>
        <dbReference type="ARBA" id="ARBA00004571"/>
    </source>
</evidence>
<dbReference type="Pfam" id="PF07715">
    <property type="entry name" value="Plug"/>
    <property type="match status" value="1"/>
</dbReference>
<keyword evidence="3 9" id="KW-1134">Transmembrane beta strand</keyword>
<dbReference type="GO" id="GO:0038023">
    <property type="term" value="F:signaling receptor activity"/>
    <property type="evidence" value="ECO:0007669"/>
    <property type="project" value="InterPro"/>
</dbReference>
<feature type="chain" id="PRO_5012283428" evidence="10">
    <location>
        <begin position="23"/>
        <end position="698"/>
    </location>
</feature>
<comment type="subcellular location">
    <subcellularLocation>
        <location evidence="1 9">Cell outer membrane</location>
        <topology evidence="1 9">Multi-pass membrane protein</topology>
    </subcellularLocation>
</comment>
<keyword evidence="7 12" id="KW-0675">Receptor</keyword>
<dbReference type="AlphaFoldDB" id="A0A1Z3N9P4"/>
<evidence type="ECO:0000256" key="9">
    <source>
        <dbReference type="PROSITE-ProRule" id="PRU01360"/>
    </source>
</evidence>
<evidence type="ECO:0000256" key="6">
    <source>
        <dbReference type="ARBA" id="ARBA00023136"/>
    </source>
</evidence>
<keyword evidence="8 9" id="KW-0998">Cell outer membrane</keyword>
<dbReference type="PANTHER" id="PTHR32552">
    <property type="entry name" value="FERRICHROME IRON RECEPTOR-RELATED"/>
    <property type="match status" value="1"/>
</dbReference>
<sequence length="698" mass="78270">MKKYLSILNAMTVLLTSPAVYAQNLPTEINTITVQDDQVQEPLEAFGFPEIPAQNLPLSTSQISDRTLRENRIHRLSEITLIEASVTDSYNASGYWDYLSIRGFTLDNRANFLREGLPINAQTSIPLENKERLEVLKGLNGLQTGASSPGGMVNYVIKRPTPRQQFLLETEVGSYGNWLIAADAGGPVRGHDQFGYRLNVAHEQLSPAVEDSKGERNVLALANSWRLSETQLLESDIEWSKKSQPTQAAFSLLGSDLPQVTDPRLNLNNQSWSQPVVFTGLTGSLKYTHRFSQNLIWQTTAGAQELHTDDRLAYPFGCSAENNYDRYCSDGTFDMYDFRSENERRSTQAIKTSLQMKGVTGPVSHDINVGYLGHVSRERYAKQAYNPVGVGNVQGTAKLPADPALTDENTNRDSEVNEIFAFDSAHWGSWGAWLGLRFSDVHRSSVRTDASRATDYRENFLLPWMALSYQFPAWMTYASYGEGVETYVTPNRSGYTNPGQFVPDVISRQIEVGARGGETVTWNLAAFQIERPQVEDQRPDYKIDGSSRHQGVEAELGGEVGRLQWTASAMWLKARRLDSTLNPAINDRRPTNLPEHTLRAHVNYLIPGVQGLSVNSRVSYEGERAVTADNSLMLSAWTRWDAGASYEFGKKDEKTVVRLAVENLTDEKYWKESPTQYGHIYLYPGEVRSVFLTLQTEL</sequence>
<comment type="similarity">
    <text evidence="9">Belongs to the TonB-dependent receptor family.</text>
</comment>
<proteinExistence type="inferred from homology"/>
<dbReference type="InterPro" id="IPR010105">
    <property type="entry name" value="TonB_sidphr_rcpt"/>
</dbReference>
<dbReference type="InterPro" id="IPR039426">
    <property type="entry name" value="TonB-dep_rcpt-like"/>
</dbReference>
<keyword evidence="5" id="KW-0798">TonB box</keyword>
<dbReference type="Proteomes" id="UP000197003">
    <property type="component" value="Chromosome"/>
</dbReference>
<feature type="signal peptide" evidence="10">
    <location>
        <begin position="1"/>
        <end position="22"/>
    </location>
</feature>
<keyword evidence="10" id="KW-0732">Signal</keyword>
<dbReference type="PROSITE" id="PS52016">
    <property type="entry name" value="TONB_DEPENDENT_REC_3"/>
    <property type="match status" value="1"/>
</dbReference>
<dbReference type="Gene3D" id="2.40.170.20">
    <property type="entry name" value="TonB-dependent receptor, beta-barrel domain"/>
    <property type="match status" value="1"/>
</dbReference>
<dbReference type="InterPro" id="IPR037066">
    <property type="entry name" value="Plug_dom_sf"/>
</dbReference>
<dbReference type="InterPro" id="IPR036942">
    <property type="entry name" value="Beta-barrel_TonB_sf"/>
</dbReference>
<evidence type="ECO:0000256" key="8">
    <source>
        <dbReference type="ARBA" id="ARBA00023237"/>
    </source>
</evidence>
<evidence type="ECO:0000259" key="11">
    <source>
        <dbReference type="Pfam" id="PF07715"/>
    </source>
</evidence>
<dbReference type="EMBL" id="CP020946">
    <property type="protein sequence ID" value="ASD64198.1"/>
    <property type="molecule type" value="Genomic_DNA"/>
</dbReference>
<evidence type="ECO:0000256" key="4">
    <source>
        <dbReference type="ARBA" id="ARBA00022692"/>
    </source>
</evidence>
<evidence type="ECO:0000256" key="10">
    <source>
        <dbReference type="SAM" id="SignalP"/>
    </source>
</evidence>
<dbReference type="GO" id="GO:0015344">
    <property type="term" value="F:siderophore uptake transmembrane transporter activity"/>
    <property type="evidence" value="ECO:0007669"/>
    <property type="project" value="TreeGrafter"/>
</dbReference>
<dbReference type="NCBIfam" id="TIGR01783">
    <property type="entry name" value="TonB-siderophor"/>
    <property type="match status" value="1"/>
</dbReference>
<evidence type="ECO:0000313" key="12">
    <source>
        <dbReference type="EMBL" id="ASD64198.1"/>
    </source>
</evidence>
<evidence type="ECO:0000256" key="3">
    <source>
        <dbReference type="ARBA" id="ARBA00022452"/>
    </source>
</evidence>
<dbReference type="GO" id="GO:0015891">
    <property type="term" value="P:siderophore transport"/>
    <property type="evidence" value="ECO:0007669"/>
    <property type="project" value="InterPro"/>
</dbReference>
<dbReference type="PANTHER" id="PTHR32552:SF83">
    <property type="entry name" value="BLR3904 PROTEIN"/>
    <property type="match status" value="1"/>
</dbReference>
<feature type="domain" description="TonB-dependent receptor plug" evidence="11">
    <location>
        <begin position="53"/>
        <end position="151"/>
    </location>
</feature>
<dbReference type="CDD" id="cd01347">
    <property type="entry name" value="ligand_gated_channel"/>
    <property type="match status" value="1"/>
</dbReference>
<evidence type="ECO:0000256" key="7">
    <source>
        <dbReference type="ARBA" id="ARBA00023170"/>
    </source>
</evidence>
<protein>
    <submittedName>
        <fullName evidence="12">TonB-dependent siderophore receptor</fullName>
    </submittedName>
</protein>
<name>A0A1Z3N9P4_BDEBC</name>
<keyword evidence="4 9" id="KW-0812">Transmembrane</keyword>
<dbReference type="SUPFAM" id="SSF56935">
    <property type="entry name" value="Porins"/>
    <property type="match status" value="1"/>
</dbReference>
<gene>
    <name evidence="12" type="ORF">B9G79_11795</name>
</gene>
<reference evidence="12 13" key="1">
    <citation type="submission" date="2017-04" db="EMBL/GenBank/DDBJ databases">
        <title>Whole genome sequence of Bdellovibrio bacteriovorus strain SSB218315.</title>
        <authorList>
            <person name="Oyedara O."/>
            <person name="Rodriguez-Perez M.A."/>
        </authorList>
    </citation>
    <scope>NUCLEOTIDE SEQUENCE [LARGE SCALE GENOMIC DNA]</scope>
    <source>
        <strain evidence="12 13">SSB218315</strain>
    </source>
</reference>
<evidence type="ECO:0000256" key="2">
    <source>
        <dbReference type="ARBA" id="ARBA00022448"/>
    </source>
</evidence>
<keyword evidence="2 9" id="KW-0813">Transport</keyword>
<dbReference type="OrthoDB" id="5287374at2"/>
<accession>A0A1Z3N9P4</accession>
<evidence type="ECO:0000313" key="13">
    <source>
        <dbReference type="Proteomes" id="UP000197003"/>
    </source>
</evidence>
<dbReference type="Gene3D" id="2.170.130.10">
    <property type="entry name" value="TonB-dependent receptor, plug domain"/>
    <property type="match status" value="1"/>
</dbReference>
<dbReference type="GO" id="GO:0009279">
    <property type="term" value="C:cell outer membrane"/>
    <property type="evidence" value="ECO:0007669"/>
    <property type="project" value="UniProtKB-SubCell"/>
</dbReference>
<keyword evidence="6 9" id="KW-0472">Membrane</keyword>